<name>A0ABQ1PFH7_9MICC</name>
<evidence type="ECO:0000256" key="2">
    <source>
        <dbReference type="SAM" id="Phobius"/>
    </source>
</evidence>
<dbReference type="PANTHER" id="PTHR38442">
    <property type="entry name" value="INNER MEMBRANE PROTEIN-RELATED"/>
    <property type="match status" value="1"/>
</dbReference>
<feature type="region of interest" description="Disordered" evidence="1">
    <location>
        <begin position="1"/>
        <end position="20"/>
    </location>
</feature>
<accession>A0ABQ1PFH7</accession>
<evidence type="ECO:0000256" key="1">
    <source>
        <dbReference type="SAM" id="MobiDB-lite"/>
    </source>
</evidence>
<dbReference type="Pfam" id="PF04286">
    <property type="entry name" value="DUF445"/>
    <property type="match status" value="1"/>
</dbReference>
<feature type="transmembrane region" description="Helical" evidence="2">
    <location>
        <begin position="414"/>
        <end position="435"/>
    </location>
</feature>
<dbReference type="InterPro" id="IPR007383">
    <property type="entry name" value="DUF445"/>
</dbReference>
<dbReference type="PANTHER" id="PTHR38442:SF1">
    <property type="entry name" value="INNER MEMBRANE PROTEIN"/>
    <property type="match status" value="1"/>
</dbReference>
<sequence length="436" mass="47412">MTTTSNAPTATEPAAPPSGDDAVRAAALRRMKTLATALLVGLAVVFVVAFALQGRYPWLQYVRAAAEGGMVGALADWFAVTALFKRPVGLPIPHTAIIPRRKDAIGASLGDFVESNFLSEPVVRGKLAEAQVSRRAGRWLVTPGEDGRTGAQTVTAEGAVIIRGALTLLKDDDVAGMIESMVRRHVIDPPWGPPLGRVAHELFVDGHHRPVVDMLVDRAEQWLDGNQGTVIDLVTERSPSWVPSMLDGVVGYKVHSEVLKFVRAVQADPQHKVRRSIDDYLLRLADDMQHDPAMMARVDRIKESTFDDPRVRGFAATAWEQAKAALLTAVSDPDSDLSRRFTGLVTEFGQRLCDDDELTAKVDGWLGDTAAYLVNRYRHEAASIITDTVQRWDGEETSAKIELQVGKDLQFIRINGTVVGSLAGLVIFAVAHAVFG</sequence>
<comment type="caution">
    <text evidence="3">The sequence shown here is derived from an EMBL/GenBank/DDBJ whole genome shotgun (WGS) entry which is preliminary data.</text>
</comment>
<organism evidence="3 4">
    <name type="scientific">Tersicoccus solisilvae</name>
    <dbReference type="NCBI Taxonomy" id="1882339"/>
    <lineage>
        <taxon>Bacteria</taxon>
        <taxon>Bacillati</taxon>
        <taxon>Actinomycetota</taxon>
        <taxon>Actinomycetes</taxon>
        <taxon>Micrococcales</taxon>
        <taxon>Micrococcaceae</taxon>
        <taxon>Tersicoccus</taxon>
    </lineage>
</organism>
<evidence type="ECO:0000313" key="3">
    <source>
        <dbReference type="EMBL" id="GGC96196.1"/>
    </source>
</evidence>
<keyword evidence="2" id="KW-1133">Transmembrane helix</keyword>
<dbReference type="Proteomes" id="UP000597761">
    <property type="component" value="Unassembled WGS sequence"/>
</dbReference>
<gene>
    <name evidence="3" type="ORF">GCM10011512_24020</name>
</gene>
<keyword evidence="2" id="KW-0812">Transmembrane</keyword>
<proteinExistence type="predicted"/>
<protein>
    <submittedName>
        <fullName evidence="3">Membrane protein</fullName>
    </submittedName>
</protein>
<dbReference type="RefSeq" id="WP_188668659.1">
    <property type="nucleotide sequence ID" value="NZ_BMJI01000017.1"/>
</dbReference>
<keyword evidence="2" id="KW-0472">Membrane</keyword>
<evidence type="ECO:0000313" key="4">
    <source>
        <dbReference type="Proteomes" id="UP000597761"/>
    </source>
</evidence>
<feature type="transmembrane region" description="Helical" evidence="2">
    <location>
        <begin position="34"/>
        <end position="52"/>
    </location>
</feature>
<feature type="compositionally biased region" description="Low complexity" evidence="1">
    <location>
        <begin position="1"/>
        <end position="13"/>
    </location>
</feature>
<dbReference type="EMBL" id="BMJI01000017">
    <property type="protein sequence ID" value="GGC96196.1"/>
    <property type="molecule type" value="Genomic_DNA"/>
</dbReference>
<reference evidence="4" key="1">
    <citation type="journal article" date="2019" name="Int. J. Syst. Evol. Microbiol.">
        <title>The Global Catalogue of Microorganisms (GCM) 10K type strain sequencing project: providing services to taxonomists for standard genome sequencing and annotation.</title>
        <authorList>
            <consortium name="The Broad Institute Genomics Platform"/>
            <consortium name="The Broad Institute Genome Sequencing Center for Infectious Disease"/>
            <person name="Wu L."/>
            <person name="Ma J."/>
        </authorList>
    </citation>
    <scope>NUCLEOTIDE SEQUENCE [LARGE SCALE GENOMIC DNA]</scope>
    <source>
        <strain evidence="4">CGMCC 1.15480</strain>
    </source>
</reference>
<keyword evidence="4" id="KW-1185">Reference proteome</keyword>